<sequence length="97" mass="11180">MATLGRGKMTHFVKYTRKFRGDHSRWFVNAMNNPTSERNCITRLLAYTDDCSNCVIMAKMQILFDSSLAYVVVSYSTCSSPQLDQVQESARPQKIYR</sequence>
<name>A0A4Y2SUG0_ARAVE</name>
<gene>
    <name evidence="1" type="ORF">AVEN_223358_1</name>
</gene>
<dbReference type="AlphaFoldDB" id="A0A4Y2SUG0"/>
<evidence type="ECO:0000313" key="1">
    <source>
        <dbReference type="EMBL" id="GBN92028.1"/>
    </source>
</evidence>
<reference evidence="1 2" key="1">
    <citation type="journal article" date="2019" name="Sci. Rep.">
        <title>Orb-weaving spider Araneus ventricosus genome elucidates the spidroin gene catalogue.</title>
        <authorList>
            <person name="Kono N."/>
            <person name="Nakamura H."/>
            <person name="Ohtoshi R."/>
            <person name="Moran D.A.P."/>
            <person name="Shinohara A."/>
            <person name="Yoshida Y."/>
            <person name="Fujiwara M."/>
            <person name="Mori M."/>
            <person name="Tomita M."/>
            <person name="Arakawa K."/>
        </authorList>
    </citation>
    <scope>NUCLEOTIDE SEQUENCE [LARGE SCALE GENOMIC DNA]</scope>
</reference>
<organism evidence="1 2">
    <name type="scientific">Araneus ventricosus</name>
    <name type="common">Orbweaver spider</name>
    <name type="synonym">Epeira ventricosa</name>
    <dbReference type="NCBI Taxonomy" id="182803"/>
    <lineage>
        <taxon>Eukaryota</taxon>
        <taxon>Metazoa</taxon>
        <taxon>Ecdysozoa</taxon>
        <taxon>Arthropoda</taxon>
        <taxon>Chelicerata</taxon>
        <taxon>Arachnida</taxon>
        <taxon>Araneae</taxon>
        <taxon>Araneomorphae</taxon>
        <taxon>Entelegynae</taxon>
        <taxon>Araneoidea</taxon>
        <taxon>Araneidae</taxon>
        <taxon>Araneus</taxon>
    </lineage>
</organism>
<proteinExistence type="predicted"/>
<comment type="caution">
    <text evidence="1">The sequence shown here is derived from an EMBL/GenBank/DDBJ whole genome shotgun (WGS) entry which is preliminary data.</text>
</comment>
<dbReference type="Proteomes" id="UP000499080">
    <property type="component" value="Unassembled WGS sequence"/>
</dbReference>
<accession>A0A4Y2SUG0</accession>
<protein>
    <submittedName>
        <fullName evidence="1">Uncharacterized protein</fullName>
    </submittedName>
</protein>
<dbReference type="EMBL" id="BGPR01024183">
    <property type="protein sequence ID" value="GBN92028.1"/>
    <property type="molecule type" value="Genomic_DNA"/>
</dbReference>
<evidence type="ECO:0000313" key="2">
    <source>
        <dbReference type="Proteomes" id="UP000499080"/>
    </source>
</evidence>
<keyword evidence="2" id="KW-1185">Reference proteome</keyword>